<keyword evidence="2" id="KW-1185">Reference proteome</keyword>
<dbReference type="Gramene" id="KFK23074">
    <property type="protein sequence ID" value="KFK23074"/>
    <property type="gene ID" value="AALP_AAs41663U000100"/>
</dbReference>
<evidence type="ECO:0000313" key="1">
    <source>
        <dbReference type="EMBL" id="KFK23074.1"/>
    </source>
</evidence>
<dbReference type="OrthoDB" id="1112971at2759"/>
<dbReference type="EMBL" id="KL982728">
    <property type="protein sequence ID" value="KFK23074.1"/>
    <property type="molecule type" value="Genomic_DNA"/>
</dbReference>
<gene>
    <name evidence="1" type="ORF">AALP_AAs41663U000100</name>
</gene>
<dbReference type="Proteomes" id="UP000029120">
    <property type="component" value="Unassembled WGS sequence"/>
</dbReference>
<evidence type="ECO:0008006" key="3">
    <source>
        <dbReference type="Google" id="ProtNLM"/>
    </source>
</evidence>
<protein>
    <recommendedName>
        <fullName evidence="3">FBD domain-containing protein</fullName>
    </recommendedName>
</protein>
<name>A0A087FZM2_ARAAL</name>
<sequence>MVLKMLDKLTNVEKLTFGPNILQVISFFEFLHVPFPSIKVKDLTVETSMSPFETPGTIIVLQNSPNLKKLTVHTMDFAPLLNPLQGL</sequence>
<evidence type="ECO:0000313" key="2">
    <source>
        <dbReference type="Proteomes" id="UP000029120"/>
    </source>
</evidence>
<reference evidence="2" key="1">
    <citation type="journal article" date="2015" name="Nat. Plants">
        <title>Genome expansion of Arabis alpina linked with retrotransposition and reduced symmetric DNA methylation.</title>
        <authorList>
            <person name="Willing E.M."/>
            <person name="Rawat V."/>
            <person name="Mandakova T."/>
            <person name="Maumus F."/>
            <person name="James G.V."/>
            <person name="Nordstroem K.J."/>
            <person name="Becker C."/>
            <person name="Warthmann N."/>
            <person name="Chica C."/>
            <person name="Szarzynska B."/>
            <person name="Zytnicki M."/>
            <person name="Albani M.C."/>
            <person name="Kiefer C."/>
            <person name="Bergonzi S."/>
            <person name="Castaings L."/>
            <person name="Mateos J.L."/>
            <person name="Berns M.C."/>
            <person name="Bujdoso N."/>
            <person name="Piofczyk T."/>
            <person name="de Lorenzo L."/>
            <person name="Barrero-Sicilia C."/>
            <person name="Mateos I."/>
            <person name="Piednoel M."/>
            <person name="Hagmann J."/>
            <person name="Chen-Min-Tao R."/>
            <person name="Iglesias-Fernandez R."/>
            <person name="Schuster S.C."/>
            <person name="Alonso-Blanco C."/>
            <person name="Roudier F."/>
            <person name="Carbonero P."/>
            <person name="Paz-Ares J."/>
            <person name="Davis S.J."/>
            <person name="Pecinka A."/>
            <person name="Quesneville H."/>
            <person name="Colot V."/>
            <person name="Lysak M.A."/>
            <person name="Weigel D."/>
            <person name="Coupland G."/>
            <person name="Schneeberger K."/>
        </authorList>
    </citation>
    <scope>NUCLEOTIDE SEQUENCE [LARGE SCALE GENOMIC DNA]</scope>
    <source>
        <strain evidence="2">cv. Pajares</strain>
    </source>
</reference>
<dbReference type="AlphaFoldDB" id="A0A087FZM2"/>
<accession>A0A087FZM2</accession>
<organism evidence="1 2">
    <name type="scientific">Arabis alpina</name>
    <name type="common">Alpine rock-cress</name>
    <dbReference type="NCBI Taxonomy" id="50452"/>
    <lineage>
        <taxon>Eukaryota</taxon>
        <taxon>Viridiplantae</taxon>
        <taxon>Streptophyta</taxon>
        <taxon>Embryophyta</taxon>
        <taxon>Tracheophyta</taxon>
        <taxon>Spermatophyta</taxon>
        <taxon>Magnoliopsida</taxon>
        <taxon>eudicotyledons</taxon>
        <taxon>Gunneridae</taxon>
        <taxon>Pentapetalae</taxon>
        <taxon>rosids</taxon>
        <taxon>malvids</taxon>
        <taxon>Brassicales</taxon>
        <taxon>Brassicaceae</taxon>
        <taxon>Arabideae</taxon>
        <taxon>Arabis</taxon>
    </lineage>
</organism>
<proteinExistence type="predicted"/>